<dbReference type="PANTHER" id="PTHR19282:SF478">
    <property type="entry name" value="TETRASPANIN"/>
    <property type="match status" value="1"/>
</dbReference>
<dbReference type="PRINTS" id="PR00259">
    <property type="entry name" value="TMFOUR"/>
</dbReference>
<evidence type="ECO:0000256" key="3">
    <source>
        <dbReference type="ARBA" id="ARBA00022692"/>
    </source>
</evidence>
<sequence>MSHISCVRKSLCCVNLLFWVLGCGILGIGIWLHLAYQGYSRLLSYRILSFDSVIIFAGVMTFLPGFFGCCGSWFQNRCLLRMYFVLVIGVLLIEFSAGTLGFIYRRHAGAVLQEELVTGLQTRYTTTNENGLKITWDHIQEQFKCCGVKGYRDWYHISAWPDKQWVPSSCCLPKFSNISSCGESEDTSYYYTSGCYPNIHNWIMERLYIVGIISLLFAFIQLFGIISALIIVFSMEPKRR</sequence>
<feature type="transmembrane region" description="Helical" evidence="6">
    <location>
        <begin position="83"/>
        <end position="104"/>
    </location>
</feature>
<dbReference type="InterPro" id="IPR008952">
    <property type="entry name" value="Tetraspanin_EC2_sf"/>
</dbReference>
<dbReference type="GO" id="GO:0005886">
    <property type="term" value="C:plasma membrane"/>
    <property type="evidence" value="ECO:0007669"/>
    <property type="project" value="TreeGrafter"/>
</dbReference>
<gene>
    <name evidence="7" type="primary">Tspan4</name>
    <name evidence="7" type="ORF">TNCT_219581</name>
</gene>
<organism evidence="7 8">
    <name type="scientific">Trichonephila clavata</name>
    <name type="common">Joro spider</name>
    <name type="synonym">Nephila clavata</name>
    <dbReference type="NCBI Taxonomy" id="2740835"/>
    <lineage>
        <taxon>Eukaryota</taxon>
        <taxon>Metazoa</taxon>
        <taxon>Ecdysozoa</taxon>
        <taxon>Arthropoda</taxon>
        <taxon>Chelicerata</taxon>
        <taxon>Arachnida</taxon>
        <taxon>Araneae</taxon>
        <taxon>Araneomorphae</taxon>
        <taxon>Entelegynae</taxon>
        <taxon>Araneoidea</taxon>
        <taxon>Nephilidae</taxon>
        <taxon>Trichonephila</taxon>
    </lineage>
</organism>
<protein>
    <recommendedName>
        <fullName evidence="6">Tetraspanin</fullName>
    </recommendedName>
</protein>
<dbReference type="PANTHER" id="PTHR19282">
    <property type="entry name" value="TETRASPANIN"/>
    <property type="match status" value="1"/>
</dbReference>
<dbReference type="InterPro" id="IPR000301">
    <property type="entry name" value="Tetraspanin_animals"/>
</dbReference>
<comment type="similarity">
    <text evidence="2 6">Belongs to the tetraspanin (TM4SF) family.</text>
</comment>
<dbReference type="EMBL" id="BMAO01023223">
    <property type="protein sequence ID" value="GFQ87423.1"/>
    <property type="molecule type" value="Genomic_DNA"/>
</dbReference>
<feature type="transmembrane region" description="Helical" evidence="6">
    <location>
        <begin position="12"/>
        <end position="34"/>
    </location>
</feature>
<feature type="transmembrane region" description="Helical" evidence="6">
    <location>
        <begin position="207"/>
        <end position="233"/>
    </location>
</feature>
<dbReference type="SUPFAM" id="SSF48652">
    <property type="entry name" value="Tetraspanin"/>
    <property type="match status" value="1"/>
</dbReference>
<keyword evidence="4 6" id="KW-1133">Transmembrane helix</keyword>
<keyword evidence="5 6" id="KW-0472">Membrane</keyword>
<comment type="caution">
    <text evidence="7">The sequence shown here is derived from an EMBL/GenBank/DDBJ whole genome shotgun (WGS) entry which is preliminary data.</text>
</comment>
<reference evidence="7" key="1">
    <citation type="submission" date="2020-07" db="EMBL/GenBank/DDBJ databases">
        <title>Multicomponent nature underlies the extraordinary mechanical properties of spider dragline silk.</title>
        <authorList>
            <person name="Kono N."/>
            <person name="Nakamura H."/>
            <person name="Mori M."/>
            <person name="Yoshida Y."/>
            <person name="Ohtoshi R."/>
            <person name="Malay A.D."/>
            <person name="Moran D.A.P."/>
            <person name="Tomita M."/>
            <person name="Numata K."/>
            <person name="Arakawa K."/>
        </authorList>
    </citation>
    <scope>NUCLEOTIDE SEQUENCE</scope>
</reference>
<dbReference type="Gene3D" id="1.10.1450.10">
    <property type="entry name" value="Tetraspanin"/>
    <property type="match status" value="1"/>
</dbReference>
<evidence type="ECO:0000313" key="7">
    <source>
        <dbReference type="EMBL" id="GFQ87423.1"/>
    </source>
</evidence>
<evidence type="ECO:0000256" key="6">
    <source>
        <dbReference type="RuleBase" id="RU361218"/>
    </source>
</evidence>
<evidence type="ECO:0000256" key="2">
    <source>
        <dbReference type="ARBA" id="ARBA00006840"/>
    </source>
</evidence>
<dbReference type="PIRSF" id="PIRSF002419">
    <property type="entry name" value="Tetraspanin"/>
    <property type="match status" value="1"/>
</dbReference>
<proteinExistence type="inferred from homology"/>
<keyword evidence="3 6" id="KW-0812">Transmembrane</keyword>
<evidence type="ECO:0000256" key="1">
    <source>
        <dbReference type="ARBA" id="ARBA00004141"/>
    </source>
</evidence>
<comment type="subcellular location">
    <subcellularLocation>
        <location evidence="1 6">Membrane</location>
        <topology evidence="1 6">Multi-pass membrane protein</topology>
    </subcellularLocation>
</comment>
<evidence type="ECO:0000256" key="4">
    <source>
        <dbReference type="ARBA" id="ARBA00022989"/>
    </source>
</evidence>
<evidence type="ECO:0000313" key="8">
    <source>
        <dbReference type="Proteomes" id="UP000887116"/>
    </source>
</evidence>
<dbReference type="OrthoDB" id="432835at2759"/>
<dbReference type="Proteomes" id="UP000887116">
    <property type="component" value="Unassembled WGS sequence"/>
</dbReference>
<accession>A0A8X6KYY2</accession>
<keyword evidence="8" id="KW-1185">Reference proteome</keyword>
<feature type="transmembrane region" description="Helical" evidence="6">
    <location>
        <begin position="54"/>
        <end position="74"/>
    </location>
</feature>
<evidence type="ECO:0000256" key="5">
    <source>
        <dbReference type="ARBA" id="ARBA00023136"/>
    </source>
</evidence>
<dbReference type="Pfam" id="PF00335">
    <property type="entry name" value="Tetraspanin"/>
    <property type="match status" value="1"/>
</dbReference>
<name>A0A8X6KYY2_TRICU</name>
<dbReference type="InterPro" id="IPR018499">
    <property type="entry name" value="Tetraspanin/Peripherin"/>
</dbReference>
<dbReference type="AlphaFoldDB" id="A0A8X6KYY2"/>